<dbReference type="Pfam" id="PF00999">
    <property type="entry name" value="Na_H_Exchanger"/>
    <property type="match status" value="1"/>
</dbReference>
<dbReference type="AlphaFoldDB" id="A0AAV9IBI5"/>
<keyword evidence="10" id="KW-0739">Sodium transport</keyword>
<comment type="subcellular location">
    <subcellularLocation>
        <location evidence="1">Cell membrane</location>
        <topology evidence="1">Multi-pass membrane protein</topology>
    </subcellularLocation>
</comment>
<dbReference type="GO" id="GO:0015386">
    <property type="term" value="F:potassium:proton antiporter activity"/>
    <property type="evidence" value="ECO:0007669"/>
    <property type="project" value="TreeGrafter"/>
</dbReference>
<keyword evidence="8" id="KW-0406">Ion transport</keyword>
<sequence>MSFALGLRWINLRTIRLPSSVMVSFAAILSAHLAVFLHRVFPDLGLSVVIETVSNIQRKFPEFVLRWAIGFLLFGDSLEVDLRNLGKIKDMVAIMAFFSTFLSSAFIGYLCYIVALFCQAKLPLSTCFLLGAIISPTDPITVMSVLKKETDLVPEFHRVLVMGESLFNDVVGVVLTDGIKTIITDNDLAEWNSGILWSLSWTFLRECITGVLVGLIFGYFVYHLLSCQVEDSILEVGMTVAMVGNINLVCYILGASLPLASVTAGLLLGNYGVIFTMSLKTHEGMRWIWNFCTEMLNTLLFILIGFQSLFVSSMTSTKNIFHLLAIIPISLFSRFLSVAIPFLFLGCCSTELKNAFTAATFMKTVSILTWCGLRGAISIALAMSVPEFIQGSSHIYTTTYVLVVFSIFVQGLFCNKMMHILCTGLQHLSFFDTVFLHVPQLKPLPQTKEILSSISPSRRYNENISFLSPLTPQEGRHYLSAKRKEDLFHAHSPDFSPAMATPPSKKSLLSKLSTSVLSFTRNDNEDQRLSLEETPPAPTIPYQSSPHFVVEKSNVSTETTPIKQLDTIPITNKIICQDEQENMYLVREYSLSHEETTPKKLFNNAPEVYPLLQPSSSRRPNKRKQGTYHSTQNLPPRFPH</sequence>
<keyword evidence="7" id="KW-0915">Sodium</keyword>
<dbReference type="GO" id="GO:0051453">
    <property type="term" value="P:regulation of intracellular pH"/>
    <property type="evidence" value="ECO:0007669"/>
    <property type="project" value="TreeGrafter"/>
</dbReference>
<evidence type="ECO:0000256" key="11">
    <source>
        <dbReference type="SAM" id="MobiDB-lite"/>
    </source>
</evidence>
<dbReference type="EMBL" id="JANCYU010000004">
    <property type="protein sequence ID" value="KAK4522421.1"/>
    <property type="molecule type" value="Genomic_DNA"/>
</dbReference>
<feature type="transmembrane region" description="Helical" evidence="12">
    <location>
        <begin position="21"/>
        <end position="41"/>
    </location>
</feature>
<keyword evidence="6 12" id="KW-1133">Transmembrane helix</keyword>
<dbReference type="GO" id="GO:0015385">
    <property type="term" value="F:sodium:proton antiporter activity"/>
    <property type="evidence" value="ECO:0007669"/>
    <property type="project" value="InterPro"/>
</dbReference>
<evidence type="ECO:0000313" key="15">
    <source>
        <dbReference type="EMBL" id="KAK4524820.1"/>
    </source>
</evidence>
<evidence type="ECO:0000259" key="13">
    <source>
        <dbReference type="Pfam" id="PF00999"/>
    </source>
</evidence>
<dbReference type="InterPro" id="IPR018422">
    <property type="entry name" value="Cation/H_exchanger_CPA1"/>
</dbReference>
<dbReference type="Gene3D" id="6.10.140.1330">
    <property type="match status" value="1"/>
</dbReference>
<keyword evidence="16" id="KW-1185">Reference proteome</keyword>
<keyword evidence="9 12" id="KW-0472">Membrane</keyword>
<evidence type="ECO:0000256" key="10">
    <source>
        <dbReference type="ARBA" id="ARBA00023201"/>
    </source>
</evidence>
<name>A0AAV9IBI5_9RHOD</name>
<evidence type="ECO:0000256" key="1">
    <source>
        <dbReference type="ARBA" id="ARBA00004651"/>
    </source>
</evidence>
<evidence type="ECO:0000256" key="6">
    <source>
        <dbReference type="ARBA" id="ARBA00022989"/>
    </source>
</evidence>
<proteinExistence type="predicted"/>
<evidence type="ECO:0000256" key="4">
    <source>
        <dbReference type="ARBA" id="ARBA00022475"/>
    </source>
</evidence>
<feature type="transmembrane region" description="Helical" evidence="12">
    <location>
        <begin position="246"/>
        <end position="268"/>
    </location>
</feature>
<evidence type="ECO:0000256" key="12">
    <source>
        <dbReference type="SAM" id="Phobius"/>
    </source>
</evidence>
<feature type="transmembrane region" description="Helical" evidence="12">
    <location>
        <begin position="323"/>
        <end position="345"/>
    </location>
</feature>
<dbReference type="PANTHER" id="PTHR10110">
    <property type="entry name" value="SODIUM/HYDROGEN EXCHANGER"/>
    <property type="match status" value="1"/>
</dbReference>
<organism evidence="15 16">
    <name type="scientific">Galdieria yellowstonensis</name>
    <dbReference type="NCBI Taxonomy" id="3028027"/>
    <lineage>
        <taxon>Eukaryota</taxon>
        <taxon>Rhodophyta</taxon>
        <taxon>Bangiophyceae</taxon>
        <taxon>Galdieriales</taxon>
        <taxon>Galdieriaceae</taxon>
        <taxon>Galdieria</taxon>
    </lineage>
</organism>
<evidence type="ECO:0000313" key="14">
    <source>
        <dbReference type="EMBL" id="KAK4522421.1"/>
    </source>
</evidence>
<dbReference type="EMBL" id="JANCYU010000026">
    <property type="protein sequence ID" value="KAK4524820.1"/>
    <property type="molecule type" value="Genomic_DNA"/>
</dbReference>
<protein>
    <recommendedName>
        <fullName evidence="13">Cation/H+ exchanger transmembrane domain-containing protein</fullName>
    </recommendedName>
</protein>
<evidence type="ECO:0000256" key="3">
    <source>
        <dbReference type="ARBA" id="ARBA00022449"/>
    </source>
</evidence>
<dbReference type="GO" id="GO:0098719">
    <property type="term" value="P:sodium ion import across plasma membrane"/>
    <property type="evidence" value="ECO:0007669"/>
    <property type="project" value="TreeGrafter"/>
</dbReference>
<evidence type="ECO:0000256" key="8">
    <source>
        <dbReference type="ARBA" id="ARBA00023065"/>
    </source>
</evidence>
<feature type="transmembrane region" description="Helical" evidence="12">
    <location>
        <begin position="203"/>
        <end position="225"/>
    </location>
</feature>
<dbReference type="Proteomes" id="UP001300502">
    <property type="component" value="Unassembled WGS sequence"/>
</dbReference>
<keyword evidence="4" id="KW-1003">Cell membrane</keyword>
<evidence type="ECO:0000313" key="16">
    <source>
        <dbReference type="Proteomes" id="UP001300502"/>
    </source>
</evidence>
<dbReference type="InterPro" id="IPR006153">
    <property type="entry name" value="Cation/H_exchanger_TM"/>
</dbReference>
<evidence type="ECO:0000256" key="7">
    <source>
        <dbReference type="ARBA" id="ARBA00023053"/>
    </source>
</evidence>
<evidence type="ECO:0000256" key="9">
    <source>
        <dbReference type="ARBA" id="ARBA00023136"/>
    </source>
</evidence>
<feature type="domain" description="Cation/H+ exchanger transmembrane" evidence="13">
    <location>
        <begin position="4"/>
        <end position="413"/>
    </location>
</feature>
<accession>A0AAV9IBI5</accession>
<feature type="transmembrane region" description="Helical" evidence="12">
    <location>
        <begin position="365"/>
        <end position="383"/>
    </location>
</feature>
<feature type="region of interest" description="Disordered" evidence="11">
    <location>
        <begin position="523"/>
        <end position="544"/>
    </location>
</feature>
<reference evidence="15 16" key="1">
    <citation type="submission" date="2022-07" db="EMBL/GenBank/DDBJ databases">
        <title>Genome-wide signatures of adaptation to extreme environments.</title>
        <authorList>
            <person name="Cho C.H."/>
            <person name="Yoon H.S."/>
        </authorList>
    </citation>
    <scope>NUCLEOTIDE SEQUENCE [LARGE SCALE GENOMIC DNA]</scope>
    <source>
        <strain evidence="15 16">108.79 E11</strain>
    </source>
</reference>
<comment type="caution">
    <text evidence="15">The sequence shown here is derived from an EMBL/GenBank/DDBJ whole genome shotgun (WGS) entry which is preliminary data.</text>
</comment>
<feature type="transmembrane region" description="Helical" evidence="12">
    <location>
        <begin position="92"/>
        <end position="115"/>
    </location>
</feature>
<evidence type="ECO:0000256" key="2">
    <source>
        <dbReference type="ARBA" id="ARBA00022448"/>
    </source>
</evidence>
<feature type="region of interest" description="Disordered" evidence="11">
    <location>
        <begin position="597"/>
        <end position="640"/>
    </location>
</feature>
<keyword evidence="2" id="KW-0813">Transport</keyword>
<keyword evidence="5 12" id="KW-0812">Transmembrane</keyword>
<gene>
    <name evidence="14" type="ORF">GAYE_HTGSCF06PCTG21G0308</name>
    <name evidence="15" type="ORF">GAYE_SCF06G2723</name>
</gene>
<dbReference type="PANTHER" id="PTHR10110:SF195">
    <property type="entry name" value="NA(+)_H(+) ANTIPORTER NHAS2"/>
    <property type="match status" value="1"/>
</dbReference>
<dbReference type="GO" id="GO:0005886">
    <property type="term" value="C:plasma membrane"/>
    <property type="evidence" value="ECO:0007669"/>
    <property type="project" value="UniProtKB-SubCell"/>
</dbReference>
<evidence type="ECO:0000256" key="5">
    <source>
        <dbReference type="ARBA" id="ARBA00022692"/>
    </source>
</evidence>
<feature type="transmembrane region" description="Helical" evidence="12">
    <location>
        <begin position="288"/>
        <end position="311"/>
    </location>
</feature>
<keyword evidence="3" id="KW-0050">Antiport</keyword>
<feature type="transmembrane region" description="Helical" evidence="12">
    <location>
        <begin position="395"/>
        <end position="413"/>
    </location>
</feature>